<comment type="caution">
    <text evidence="1">The sequence shown here is derived from an EMBL/GenBank/DDBJ whole genome shotgun (WGS) entry which is preliminary data.</text>
</comment>
<evidence type="ECO:0000313" key="1">
    <source>
        <dbReference type="EMBL" id="ONI46255.1"/>
    </source>
</evidence>
<reference evidence="1" key="1">
    <citation type="submission" date="2016-08" db="EMBL/GenBank/DDBJ databases">
        <authorList>
            <person name="Ngugi D.K."/>
            <person name="Miyake S."/>
            <person name="Stingl U."/>
        </authorList>
    </citation>
    <scope>NUCLEOTIDE SEQUENCE</scope>
    <source>
        <strain evidence="1">SCG-D08WGA-EpuloA1</strain>
    </source>
</reference>
<keyword evidence="2" id="KW-1185">Reference proteome</keyword>
<sequence length="391" mass="42828">MAKDINLIAQKYLTKIVELRELIHMYPEDGYCEFKTSKLVADTLTELGIEVTENVAKTGVVGLIRGKYEGKTVLLRADMDALKLQEYVDVPYKSKVDGMMHACGHDGHTAGLLGAAMILNELKDELHGNVKLAFQPAEELEGGAQPMIEEGVLENPKVDAVFGGHLWGGLEAGTLYTKAGAIMASPGIFTIKIIGRGGHGSMPHQTIDPTIIGAEIITSLQTIVSRINNPLEPLVLSIGKVHSGTAFNVIPNEFEIQGNIRVVNDATADRVKTQLENLVKGITSIYGATYEFNFKMIYPTLVNDADMSKFIQSSTKNVLGEENVFTLDEISLGGEDFSFFCKHVPSAFFFLGIAESADKPTMHHNPYFCWDSKETLTLSKCMAQIAYDFLT</sequence>
<name>A0ACC8XIY6_9FIRM</name>
<dbReference type="EMBL" id="LJHD01000029">
    <property type="protein sequence ID" value="ONI46255.1"/>
    <property type="molecule type" value="Genomic_DNA"/>
</dbReference>
<gene>
    <name evidence="1" type="ORF">AN640_03700</name>
</gene>
<evidence type="ECO:0000313" key="2">
    <source>
        <dbReference type="Proteomes" id="UP000188637"/>
    </source>
</evidence>
<accession>A0ACC8XIY6</accession>
<organism evidence="1 2">
    <name type="scientific">Candidatus Epulonipiscium fishelsonii</name>
    <dbReference type="NCBI Taxonomy" id="77094"/>
    <lineage>
        <taxon>Bacteria</taxon>
        <taxon>Bacillati</taxon>
        <taxon>Bacillota</taxon>
        <taxon>Clostridia</taxon>
        <taxon>Lachnospirales</taxon>
        <taxon>Lachnospiraceae</taxon>
        <taxon>Candidatus Epulonipiscium</taxon>
    </lineage>
</organism>
<protein>
    <submittedName>
        <fullName evidence="1">N-acyl-L-amino acid amidohydrolase</fullName>
    </submittedName>
</protein>
<dbReference type="Proteomes" id="UP000188637">
    <property type="component" value="Unassembled WGS sequence"/>
</dbReference>
<proteinExistence type="predicted"/>